<evidence type="ECO:0000256" key="6">
    <source>
        <dbReference type="SAM" id="Phobius"/>
    </source>
</evidence>
<comment type="similarity">
    <text evidence="2">Belongs to the methyl-accepting chemotaxis (MCP) protein family.</text>
</comment>
<dbReference type="CDD" id="cd11386">
    <property type="entry name" value="MCP_signal"/>
    <property type="match status" value="1"/>
</dbReference>
<keyword evidence="6" id="KW-0812">Transmembrane</keyword>
<proteinExistence type="inferred from homology"/>
<keyword evidence="4" id="KW-0175">Coiled coil</keyword>
<dbReference type="CDD" id="cd06225">
    <property type="entry name" value="HAMP"/>
    <property type="match status" value="1"/>
</dbReference>
<dbReference type="SMART" id="SM00304">
    <property type="entry name" value="HAMP"/>
    <property type="match status" value="2"/>
</dbReference>
<dbReference type="AlphaFoldDB" id="A0A3A6PYH2"/>
<evidence type="ECO:0000313" key="10">
    <source>
        <dbReference type="Proteomes" id="UP000281564"/>
    </source>
</evidence>
<keyword evidence="6" id="KW-0472">Membrane</keyword>
<feature type="coiled-coil region" evidence="4">
    <location>
        <begin position="400"/>
        <end position="434"/>
    </location>
</feature>
<evidence type="ECO:0000256" key="1">
    <source>
        <dbReference type="ARBA" id="ARBA00023224"/>
    </source>
</evidence>
<comment type="caution">
    <text evidence="9">The sequence shown here is derived from an EMBL/GenBank/DDBJ whole genome shotgun (WGS) entry which is preliminary data.</text>
</comment>
<dbReference type="EMBL" id="QMDW01000013">
    <property type="protein sequence ID" value="RJX49065.1"/>
    <property type="molecule type" value="Genomic_DNA"/>
</dbReference>
<evidence type="ECO:0000256" key="5">
    <source>
        <dbReference type="SAM" id="MobiDB-lite"/>
    </source>
</evidence>
<keyword evidence="1 3" id="KW-0807">Transducer</keyword>
<feature type="region of interest" description="Disordered" evidence="5">
    <location>
        <begin position="542"/>
        <end position="585"/>
    </location>
</feature>
<name>A0A3A6PYH2_9EURY</name>
<evidence type="ECO:0000256" key="4">
    <source>
        <dbReference type="SAM" id="Coils"/>
    </source>
</evidence>
<dbReference type="InterPro" id="IPR003660">
    <property type="entry name" value="HAMP_dom"/>
</dbReference>
<dbReference type="Pfam" id="PF00015">
    <property type="entry name" value="MCPsignal"/>
    <property type="match status" value="1"/>
</dbReference>
<evidence type="ECO:0000259" key="7">
    <source>
        <dbReference type="PROSITE" id="PS50111"/>
    </source>
</evidence>
<dbReference type="InterPro" id="IPR004089">
    <property type="entry name" value="MCPsignal_dom"/>
</dbReference>
<dbReference type="SMART" id="SM00283">
    <property type="entry name" value="MA"/>
    <property type="match status" value="1"/>
</dbReference>
<dbReference type="PANTHER" id="PTHR32089:SF112">
    <property type="entry name" value="LYSOZYME-LIKE PROTEIN-RELATED"/>
    <property type="match status" value="1"/>
</dbReference>
<feature type="transmembrane region" description="Helical" evidence="6">
    <location>
        <begin position="55"/>
        <end position="76"/>
    </location>
</feature>
<accession>A0A3A6PYH2</accession>
<reference evidence="9 10" key="1">
    <citation type="submission" date="2018-06" db="EMBL/GenBank/DDBJ databases">
        <title>Halonotius sp. F13-13 a new haloarchaeeon isolated from a solar saltern from Isla Cristina, Huelva, Spain.</title>
        <authorList>
            <person name="Duran-Viseras A."/>
            <person name="Sanchez-Porro C."/>
            <person name="Ventosa A."/>
        </authorList>
    </citation>
    <scope>NUCLEOTIDE SEQUENCE [LARGE SCALE GENOMIC DNA]</scope>
    <source>
        <strain evidence="9 10">CECT 7525</strain>
    </source>
</reference>
<dbReference type="RefSeq" id="WP_120085071.1">
    <property type="nucleotide sequence ID" value="NZ_QMDW01000013.1"/>
</dbReference>
<evidence type="ECO:0000256" key="2">
    <source>
        <dbReference type="ARBA" id="ARBA00029447"/>
    </source>
</evidence>
<dbReference type="OrthoDB" id="8523at2157"/>
<protein>
    <recommendedName>
        <fullName evidence="11">Histidine kinase</fullName>
    </recommendedName>
</protein>
<evidence type="ECO:0000256" key="3">
    <source>
        <dbReference type="PROSITE-ProRule" id="PRU00284"/>
    </source>
</evidence>
<dbReference type="SUPFAM" id="SSF58104">
    <property type="entry name" value="Methyl-accepting chemotaxis protein (MCP) signaling domain"/>
    <property type="match status" value="1"/>
</dbReference>
<gene>
    <name evidence="9" type="ORF">DP106_10065</name>
</gene>
<dbReference type="Gene3D" id="1.10.287.950">
    <property type="entry name" value="Methyl-accepting chemotaxis protein"/>
    <property type="match status" value="1"/>
</dbReference>
<evidence type="ECO:0008006" key="11">
    <source>
        <dbReference type="Google" id="ProtNLM"/>
    </source>
</evidence>
<dbReference type="PROSITE" id="PS50885">
    <property type="entry name" value="HAMP"/>
    <property type="match status" value="1"/>
</dbReference>
<dbReference type="Pfam" id="PF00672">
    <property type="entry name" value="HAMP"/>
    <property type="match status" value="1"/>
</dbReference>
<sequence>MSLLDSYEAALWKTMDWLRITDSVRRKMVAAVALQFGAAIGLFSLPFVFSGTLLRGAQAVLFAATTLAFVNTILIVQRDVVEPLADIEAAAGRISQGHVETEAVATDQPDEVGELTRSFSALQSYLTTVSAQADALADQEFDDDALDESVPGPFGESLRRMADNLETHTEAVETRSARLERLVDAFEESTTAAIDGDLTATIDPAVVNDEDGTYTVVIERYNELLRTLQESLGETAAFAAEVSNSTDSVVESTSELDRAGNEIAAATDEIAAGADTQREQLQAAVDEVNTLSATVEEIAASAEEVSRTAQTASETATEGRQEVTNTIAELDEIEIEITEAADSVATLGSRIDEVDEIVSVITDIAEQTNLLALNASIEAARAGEDGDGFAVVAEEVKSLAEETKAAAGEIADRLEEIQAQSDETIAEVESASQRVSESTDAVERSLGRFDEIAEVVTELSDSVHEISNATDQQASSAEDVAAVVDEVADISDETAEDAASAASAAEQQTVSLSSVSETVESLAGEADELESLLSQFDLDEEAATNGTTGMNNTGRINGTDATSDDSDVIEHTELTDDPFTMPASN</sequence>
<dbReference type="GO" id="GO:0007165">
    <property type="term" value="P:signal transduction"/>
    <property type="evidence" value="ECO:0007669"/>
    <property type="project" value="UniProtKB-KW"/>
</dbReference>
<dbReference type="GO" id="GO:0016020">
    <property type="term" value="C:membrane"/>
    <property type="evidence" value="ECO:0007669"/>
    <property type="project" value="InterPro"/>
</dbReference>
<keyword evidence="10" id="KW-1185">Reference proteome</keyword>
<feature type="domain" description="HAMP" evidence="8">
    <location>
        <begin position="78"/>
        <end position="131"/>
    </location>
</feature>
<evidence type="ECO:0000259" key="8">
    <source>
        <dbReference type="PROSITE" id="PS50885"/>
    </source>
</evidence>
<feature type="compositionally biased region" description="Low complexity" evidence="5">
    <location>
        <begin position="544"/>
        <end position="559"/>
    </location>
</feature>
<feature type="domain" description="Methyl-accepting transducer" evidence="7">
    <location>
        <begin position="252"/>
        <end position="488"/>
    </location>
</feature>
<dbReference type="PANTHER" id="PTHR32089">
    <property type="entry name" value="METHYL-ACCEPTING CHEMOTAXIS PROTEIN MCPB"/>
    <property type="match status" value="1"/>
</dbReference>
<dbReference type="PROSITE" id="PS50111">
    <property type="entry name" value="CHEMOTAXIS_TRANSDUC_2"/>
    <property type="match status" value="1"/>
</dbReference>
<organism evidence="9 10">
    <name type="scientific">Halonotius pteroides</name>
    <dbReference type="NCBI Taxonomy" id="268735"/>
    <lineage>
        <taxon>Archaea</taxon>
        <taxon>Methanobacteriati</taxon>
        <taxon>Methanobacteriota</taxon>
        <taxon>Stenosarchaea group</taxon>
        <taxon>Halobacteria</taxon>
        <taxon>Halobacteriales</taxon>
        <taxon>Haloferacaceae</taxon>
        <taxon>Halonotius</taxon>
    </lineage>
</organism>
<evidence type="ECO:0000313" key="9">
    <source>
        <dbReference type="EMBL" id="RJX49065.1"/>
    </source>
</evidence>
<dbReference type="Proteomes" id="UP000281564">
    <property type="component" value="Unassembled WGS sequence"/>
</dbReference>
<keyword evidence="6" id="KW-1133">Transmembrane helix</keyword>
<dbReference type="Gene3D" id="6.10.340.10">
    <property type="match status" value="1"/>
</dbReference>
<feature type="transmembrane region" description="Helical" evidence="6">
    <location>
        <begin position="28"/>
        <end position="49"/>
    </location>
</feature>